<proteinExistence type="predicted"/>
<keyword evidence="2" id="KW-0732">Signal</keyword>
<evidence type="ECO:0000256" key="2">
    <source>
        <dbReference type="SAM" id="SignalP"/>
    </source>
</evidence>
<gene>
    <name evidence="4" type="ORF">HELGO_WM37307</name>
</gene>
<sequence>MCKKRFNTLFIALMLLSFMGCGKSSSQKENVNNDNPSPINISIKETNSDTSQIQSIVLEVYNATDINDETYINKSIIQTAILQKVDSRWNVQIEGLTHDKAYIFLIKAYKTTETKTENIIFTGIKTQEVTQNTKNIEIALTEHENVDNTEQPPYITDFNTTTQSDDKLILSFTIHNPNEHNLKWEIRNIETNETSSEFSTNLGNMNSLSKKFTLDYLVSISNKYLLIVTTQDSVLNYPFSINKETNIVTPPVNISNAIIKKTLQIKSYDELGDENNSSKDDGDYQKGQIPSYERNSTSTIVTDKVTKLMWQDNNNTLLKWEQADEYCDNSTLGGFNDWRLPTTSELDTIVAYYPTDTFSTTHPVLLDDIFEQRGTSTPKTKYWSSFKYQGVQNTNRAWYVDFTSGNHGDSTGNREGAYHVRCTRGTMTKPTFHKEITTGIVTDTLNNLEWQDNGVFIAESWNDALNRCENLVLGEAGNEKGWRLPNVNELKSLVKRTNTPRIHESFTSHPDFGNSFWSSTSYFNSHKFAFIVEVLFGSGQTVSHIDKSLVLPSIYSRCVRDAQ</sequence>
<reference evidence="4" key="1">
    <citation type="submission" date="2020-01" db="EMBL/GenBank/DDBJ databases">
        <authorList>
            <person name="Meier V. D."/>
            <person name="Meier V D."/>
        </authorList>
    </citation>
    <scope>NUCLEOTIDE SEQUENCE</scope>
    <source>
        <strain evidence="4">HLG_WM_MAG_03</strain>
    </source>
</reference>
<feature type="domain" description="Lcl C-terminal" evidence="3">
    <location>
        <begin position="300"/>
        <end position="424"/>
    </location>
</feature>
<dbReference type="InterPro" id="IPR011460">
    <property type="entry name" value="Lcl_C"/>
</dbReference>
<evidence type="ECO:0000313" key="4">
    <source>
        <dbReference type="EMBL" id="CAA6806012.1"/>
    </source>
</evidence>
<protein>
    <recommendedName>
        <fullName evidence="3">Lcl C-terminal domain-containing protein</fullName>
    </recommendedName>
</protein>
<dbReference type="PANTHER" id="PTHR35812">
    <property type="entry name" value="LIPOPROTEIN"/>
    <property type="match status" value="1"/>
</dbReference>
<evidence type="ECO:0000256" key="1">
    <source>
        <dbReference type="SAM" id="MobiDB-lite"/>
    </source>
</evidence>
<accession>A0A6S6S8B7</accession>
<feature type="chain" id="PRO_5027863994" description="Lcl C-terminal domain-containing protein" evidence="2">
    <location>
        <begin position="23"/>
        <end position="563"/>
    </location>
</feature>
<feature type="signal peptide" evidence="2">
    <location>
        <begin position="1"/>
        <end position="22"/>
    </location>
</feature>
<evidence type="ECO:0000259" key="3">
    <source>
        <dbReference type="Pfam" id="PF07603"/>
    </source>
</evidence>
<dbReference type="PANTHER" id="PTHR35812:SF1">
    <property type="entry name" value="LIPOPROTEIN"/>
    <property type="match status" value="1"/>
</dbReference>
<dbReference type="Pfam" id="PF07603">
    <property type="entry name" value="Lcl_C"/>
    <property type="match status" value="2"/>
</dbReference>
<dbReference type="EMBL" id="CACVAR010000147">
    <property type="protein sequence ID" value="CAA6806012.1"/>
    <property type="molecule type" value="Genomic_DNA"/>
</dbReference>
<dbReference type="PROSITE" id="PS51257">
    <property type="entry name" value="PROKAR_LIPOPROTEIN"/>
    <property type="match status" value="1"/>
</dbReference>
<name>A0A6S6S8B7_9BACT</name>
<organism evidence="4">
    <name type="scientific">uncultured Sulfurovum sp</name>
    <dbReference type="NCBI Taxonomy" id="269237"/>
    <lineage>
        <taxon>Bacteria</taxon>
        <taxon>Pseudomonadati</taxon>
        <taxon>Campylobacterota</taxon>
        <taxon>Epsilonproteobacteria</taxon>
        <taxon>Campylobacterales</taxon>
        <taxon>Sulfurovaceae</taxon>
        <taxon>Sulfurovum</taxon>
        <taxon>environmental samples</taxon>
    </lineage>
</organism>
<dbReference type="AlphaFoldDB" id="A0A6S6S8B7"/>
<feature type="domain" description="Lcl C-terminal" evidence="3">
    <location>
        <begin position="439"/>
        <end position="544"/>
    </location>
</feature>
<feature type="region of interest" description="Disordered" evidence="1">
    <location>
        <begin position="272"/>
        <end position="292"/>
    </location>
</feature>